<feature type="domain" description="Sushi" evidence="9">
    <location>
        <begin position="207"/>
        <end position="266"/>
    </location>
</feature>
<feature type="chain" id="PRO_5021381587" description="Sushi domain-containing protein" evidence="8">
    <location>
        <begin position="17"/>
        <end position="377"/>
    </location>
</feature>
<feature type="domain" description="Sushi" evidence="9">
    <location>
        <begin position="15"/>
        <end position="78"/>
    </location>
</feature>
<dbReference type="InterPro" id="IPR035976">
    <property type="entry name" value="Sushi/SCR/CCP_sf"/>
</dbReference>
<accession>A0A4W2CM90</accession>
<dbReference type="PROSITE" id="PS50923">
    <property type="entry name" value="SUSHI"/>
    <property type="match status" value="4"/>
</dbReference>
<feature type="compositionally biased region" description="Polar residues" evidence="7">
    <location>
        <begin position="274"/>
        <end position="308"/>
    </location>
</feature>
<dbReference type="SUPFAM" id="SSF57535">
    <property type="entry name" value="Complement control module/SCR domain"/>
    <property type="match status" value="4"/>
</dbReference>
<dbReference type="CDD" id="cd00033">
    <property type="entry name" value="CCP"/>
    <property type="match status" value="4"/>
</dbReference>
<dbReference type="Proteomes" id="UP000314981">
    <property type="component" value="Chromosome 16"/>
</dbReference>
<evidence type="ECO:0000256" key="2">
    <source>
        <dbReference type="ARBA" id="ARBA00022729"/>
    </source>
</evidence>
<evidence type="ECO:0000256" key="7">
    <source>
        <dbReference type="SAM" id="MobiDB-lite"/>
    </source>
</evidence>
<evidence type="ECO:0000256" key="8">
    <source>
        <dbReference type="SAM" id="SignalP"/>
    </source>
</evidence>
<keyword evidence="4 6" id="KW-1015">Disulfide bond</keyword>
<evidence type="ECO:0000313" key="10">
    <source>
        <dbReference type="Ensembl" id="ENSBIXP00000007428.1"/>
    </source>
</evidence>
<sequence length="377" mass="42033">MLLVVLVLLLPSVSDACGDPPRFETMRLRGAPKPRYGPGERVQYDCRLGFKPIIPLRPRSAVCEDDNTWSALEEACTRKSCPNLGDPVNGQVYFVNGSVLFGSQAHFVCNQGFYLIGARILYCEISENNVNWNDDSPICEKILCSTPGNIKNGRFTVYKDEYQYNEIVIYMCDPSNGPDEYSLVGESTLICVDYDRWSSDPPECKVVKCDYPVVEHGMILSGFRRKFYYKAQVVFKCNQGFYLHGSSTIVCNANSVWEPKLPTCTKVPVAVPTEPSTTHASGPRPNTTTAPSSTGPRPNTTTVPSSTGLHPATTATSSHTAYVSPTVDLEPEYFEDFADLHIKIQQLFGDTYVLNYHQSVFVFPRCSSHCCDYFFCT</sequence>
<keyword evidence="5" id="KW-0325">Glycoprotein</keyword>
<name>A0A4W2CM90_BOBOX</name>
<proteinExistence type="predicted"/>
<keyword evidence="3" id="KW-0677">Repeat</keyword>
<dbReference type="FunFam" id="2.10.70.10:FF:000014">
    <property type="entry name" value="Membrane cofactor protein"/>
    <property type="match status" value="1"/>
</dbReference>
<evidence type="ECO:0000256" key="1">
    <source>
        <dbReference type="ARBA" id="ARBA00022659"/>
    </source>
</evidence>
<feature type="domain" description="Sushi" evidence="9">
    <location>
        <begin position="79"/>
        <end position="141"/>
    </location>
</feature>
<dbReference type="FunFam" id="2.10.70.10:FF:000055">
    <property type="entry name" value="Complement decay-accelerating factor, GPI-anchored"/>
    <property type="match status" value="1"/>
</dbReference>
<dbReference type="AlphaFoldDB" id="A0A4W2CM90"/>
<dbReference type="Gene3D" id="2.10.70.10">
    <property type="entry name" value="Complement Module, domain 1"/>
    <property type="match status" value="4"/>
</dbReference>
<feature type="disulfide bond" evidence="6">
    <location>
        <begin position="237"/>
        <end position="264"/>
    </location>
</feature>
<dbReference type="InterPro" id="IPR051277">
    <property type="entry name" value="SEZ6_CSMD_C4BPB_Regulators"/>
</dbReference>
<keyword evidence="1 6" id="KW-0768">Sushi</keyword>
<dbReference type="Ensembl" id="ENSBIXT00000001893.1">
    <property type="protein sequence ID" value="ENSBIXP00000007428.1"/>
    <property type="gene ID" value="ENSBIXG00000013376.1"/>
</dbReference>
<evidence type="ECO:0000313" key="11">
    <source>
        <dbReference type="Proteomes" id="UP000314981"/>
    </source>
</evidence>
<dbReference type="STRING" id="30522.A0A4W2CM90"/>
<reference evidence="10 11" key="1">
    <citation type="submission" date="2018-11" db="EMBL/GenBank/DDBJ databases">
        <title>Haplotype-resolved cattle genomes.</title>
        <authorList>
            <person name="Low W.Y."/>
            <person name="Tearle R."/>
            <person name="Bickhart D.M."/>
            <person name="Rosen B.D."/>
            <person name="Koren S."/>
            <person name="Rhie A."/>
            <person name="Hiendleder S."/>
            <person name="Phillippy A.M."/>
            <person name="Smith T.P.L."/>
            <person name="Williams J.L."/>
        </authorList>
    </citation>
    <scope>NUCLEOTIDE SEQUENCE [LARGE SCALE GENOMIC DNA]</scope>
</reference>
<feature type="signal peptide" evidence="8">
    <location>
        <begin position="1"/>
        <end position="16"/>
    </location>
</feature>
<dbReference type="PANTHER" id="PTHR45656:SF15">
    <property type="entry name" value="SUSHI DOMAIN-CONTAINING PROTEIN"/>
    <property type="match status" value="1"/>
</dbReference>
<dbReference type="PANTHER" id="PTHR45656">
    <property type="entry name" value="PROTEIN CBR-CLEC-78"/>
    <property type="match status" value="1"/>
</dbReference>
<keyword evidence="2 8" id="KW-0732">Signal</keyword>
<dbReference type="Pfam" id="PF00084">
    <property type="entry name" value="Sushi"/>
    <property type="match status" value="4"/>
</dbReference>
<feature type="domain" description="Sushi" evidence="9">
    <location>
        <begin position="142"/>
        <end position="206"/>
    </location>
</feature>
<dbReference type="InterPro" id="IPR000436">
    <property type="entry name" value="Sushi_SCR_CCP_dom"/>
</dbReference>
<reference evidence="10" key="3">
    <citation type="submission" date="2025-09" db="UniProtKB">
        <authorList>
            <consortium name="Ensembl"/>
        </authorList>
    </citation>
    <scope>IDENTIFICATION</scope>
</reference>
<dbReference type="SMART" id="SM00032">
    <property type="entry name" value="CCP"/>
    <property type="match status" value="4"/>
</dbReference>
<protein>
    <recommendedName>
        <fullName evidence="9">Sushi domain-containing protein</fullName>
    </recommendedName>
</protein>
<evidence type="ECO:0000256" key="6">
    <source>
        <dbReference type="PROSITE-ProRule" id="PRU00302"/>
    </source>
</evidence>
<evidence type="ECO:0000256" key="3">
    <source>
        <dbReference type="ARBA" id="ARBA00022737"/>
    </source>
</evidence>
<comment type="caution">
    <text evidence="6">Lacks conserved residue(s) required for the propagation of feature annotation.</text>
</comment>
<evidence type="ECO:0000256" key="5">
    <source>
        <dbReference type="ARBA" id="ARBA00023180"/>
    </source>
</evidence>
<reference evidence="10" key="2">
    <citation type="submission" date="2025-08" db="UniProtKB">
        <authorList>
            <consortium name="Ensembl"/>
        </authorList>
    </citation>
    <scope>IDENTIFICATION</scope>
</reference>
<evidence type="ECO:0000259" key="9">
    <source>
        <dbReference type="PROSITE" id="PS50923"/>
    </source>
</evidence>
<keyword evidence="11" id="KW-1185">Reference proteome</keyword>
<feature type="region of interest" description="Disordered" evidence="7">
    <location>
        <begin position="272"/>
        <end position="317"/>
    </location>
</feature>
<evidence type="ECO:0000256" key="4">
    <source>
        <dbReference type="ARBA" id="ARBA00023157"/>
    </source>
</evidence>
<organism evidence="10 11">
    <name type="scientific">Bos indicus x Bos taurus</name>
    <name type="common">Hybrid cattle</name>
    <dbReference type="NCBI Taxonomy" id="30522"/>
    <lineage>
        <taxon>Eukaryota</taxon>
        <taxon>Metazoa</taxon>
        <taxon>Chordata</taxon>
        <taxon>Craniata</taxon>
        <taxon>Vertebrata</taxon>
        <taxon>Euteleostomi</taxon>
        <taxon>Mammalia</taxon>
        <taxon>Eutheria</taxon>
        <taxon>Laurasiatheria</taxon>
        <taxon>Artiodactyla</taxon>
        <taxon>Ruminantia</taxon>
        <taxon>Pecora</taxon>
        <taxon>Bovidae</taxon>
        <taxon>Bovinae</taxon>
        <taxon>Bos</taxon>
    </lineage>
</organism>